<dbReference type="HOGENOM" id="CLU_2003950_0_0_1"/>
<dbReference type="Proteomes" id="UP000053328">
    <property type="component" value="Unassembled WGS sequence"/>
</dbReference>
<dbReference type="VEuPathDB" id="FungiDB:PV08_09043"/>
<dbReference type="RefSeq" id="XP_016231987.1">
    <property type="nucleotide sequence ID" value="XM_016383364.1"/>
</dbReference>
<sequence>MSTSQAKVECENRSSLLVALRALERDPSGEGFSHLGTDGVWRNFGKDGKVFSYRALSPEEIKEVVGLFGGDTRSDLESKLDGVDGRDVKDADQLLHPGAEIAPPSLFATPIKPPSPGGGANEAR</sequence>
<feature type="region of interest" description="Disordered" evidence="1">
    <location>
        <begin position="99"/>
        <end position="124"/>
    </location>
</feature>
<organism evidence="2 3">
    <name type="scientific">Exophiala spinifera</name>
    <dbReference type="NCBI Taxonomy" id="91928"/>
    <lineage>
        <taxon>Eukaryota</taxon>
        <taxon>Fungi</taxon>
        <taxon>Dikarya</taxon>
        <taxon>Ascomycota</taxon>
        <taxon>Pezizomycotina</taxon>
        <taxon>Eurotiomycetes</taxon>
        <taxon>Chaetothyriomycetidae</taxon>
        <taxon>Chaetothyriales</taxon>
        <taxon>Herpotrichiellaceae</taxon>
        <taxon>Exophiala</taxon>
    </lineage>
</organism>
<evidence type="ECO:0000313" key="2">
    <source>
        <dbReference type="EMBL" id="KIW11771.1"/>
    </source>
</evidence>
<protein>
    <submittedName>
        <fullName evidence="2">Uncharacterized protein</fullName>
    </submittedName>
</protein>
<dbReference type="GeneID" id="27336126"/>
<gene>
    <name evidence="2" type="ORF">PV08_09043</name>
</gene>
<dbReference type="OrthoDB" id="3660917at2759"/>
<name>A0A0D1Y9Y4_9EURO</name>
<keyword evidence="3" id="KW-1185">Reference proteome</keyword>
<reference evidence="2 3" key="1">
    <citation type="submission" date="2015-01" db="EMBL/GenBank/DDBJ databases">
        <title>The Genome Sequence of Exophiala spinifera CBS89968.</title>
        <authorList>
            <consortium name="The Broad Institute Genomics Platform"/>
            <person name="Cuomo C."/>
            <person name="de Hoog S."/>
            <person name="Gorbushina A."/>
            <person name="Stielow B."/>
            <person name="Teixiera M."/>
            <person name="Abouelleil A."/>
            <person name="Chapman S.B."/>
            <person name="Priest M."/>
            <person name="Young S.K."/>
            <person name="Wortman J."/>
            <person name="Nusbaum C."/>
            <person name="Birren B."/>
        </authorList>
    </citation>
    <scope>NUCLEOTIDE SEQUENCE [LARGE SCALE GENOMIC DNA]</scope>
    <source>
        <strain evidence="2 3">CBS 89968</strain>
    </source>
</reference>
<evidence type="ECO:0000256" key="1">
    <source>
        <dbReference type="SAM" id="MobiDB-lite"/>
    </source>
</evidence>
<dbReference type="AlphaFoldDB" id="A0A0D1Y9Y4"/>
<dbReference type="STRING" id="91928.A0A0D1Y9Y4"/>
<proteinExistence type="predicted"/>
<evidence type="ECO:0000313" key="3">
    <source>
        <dbReference type="Proteomes" id="UP000053328"/>
    </source>
</evidence>
<dbReference type="EMBL" id="KN847498">
    <property type="protein sequence ID" value="KIW11771.1"/>
    <property type="molecule type" value="Genomic_DNA"/>
</dbReference>
<accession>A0A0D1Y9Y4</accession>